<evidence type="ECO:0000256" key="7">
    <source>
        <dbReference type="ARBA" id="ARBA00022840"/>
    </source>
</evidence>
<dbReference type="InterPro" id="IPR011990">
    <property type="entry name" value="TPR-like_helical_dom_sf"/>
</dbReference>
<name>A0A098S434_9BACT</name>
<keyword evidence="12" id="KW-1185">Reference proteome</keyword>
<gene>
    <name evidence="11" type="ORF">IX84_20840</name>
</gene>
<evidence type="ECO:0000256" key="8">
    <source>
        <dbReference type="SAM" id="Coils"/>
    </source>
</evidence>
<evidence type="ECO:0000256" key="2">
    <source>
        <dbReference type="ARBA" id="ARBA00012438"/>
    </source>
</evidence>
<keyword evidence="3" id="KW-0597">Phosphoprotein</keyword>
<keyword evidence="9" id="KW-1133">Transmembrane helix</keyword>
<feature type="coiled-coil region" evidence="8">
    <location>
        <begin position="357"/>
        <end position="384"/>
    </location>
</feature>
<keyword evidence="5" id="KW-0547">Nucleotide-binding</keyword>
<evidence type="ECO:0000259" key="10">
    <source>
        <dbReference type="Pfam" id="PF07568"/>
    </source>
</evidence>
<dbReference type="SMART" id="SM00028">
    <property type="entry name" value="TPR"/>
    <property type="match status" value="6"/>
</dbReference>
<keyword evidence="8" id="KW-0175">Coiled coil</keyword>
<sequence>MNTHHKKTLLFLFFPIALFSQTPVIDSLEQSLQTAQSDTASLSVLIELTHLMNGYDLEQGLEYGYQGLHLISDETTATQKAELLTAIGRIHANSSQPDSAIHYFEQANAIFEASGNLAGQARVLSKLQWVANYLGQYEKAATIAFQVLGIRESLGEEAEIGMANSDVGDALYNQGNYQEALDYALRGYEQLKTAGAPEVDLGVTAQLLADINLQLDELDTALNYANEALQLRQNAGDLVDIALSQNTRGNILKYMERYEEALSDYQEANEIAISTGFVSLEMATLNNIVDIYIRMEEYGLALPIVRSLWQQLQQTGEQYKWPEALINLSQAYEGLGQYDSALVYYKRYTAVHDSLFTAEADEKVAELQTRYETAQKEATIYQQQQALSRERTIRWYSVGIAGLLLVLALMLLQGYRTIRQKNRSIEALLYEIHHRVKNNLQVLSSLLSLQSRYIQDENALDAIREGQNRVDAMGLIHQQLYTGATPAALNMQTYLHELGETVADSFGLDDRRIQIRYEVEPVELDAETAIPVGLITNELITNALKYAFPDNRQGEIRLHFSRPARGGYLLKVQDNGVGKAAAVTDRGTAFGTRLIRLLSQRLKARVEELEGTGYGKAIWFD</sequence>
<keyword evidence="6" id="KW-0418">Kinase</keyword>
<feature type="transmembrane region" description="Helical" evidence="9">
    <location>
        <begin position="393"/>
        <end position="412"/>
    </location>
</feature>
<dbReference type="Gene3D" id="3.30.565.10">
    <property type="entry name" value="Histidine kinase-like ATPase, C-terminal domain"/>
    <property type="match status" value="1"/>
</dbReference>
<evidence type="ECO:0000256" key="1">
    <source>
        <dbReference type="ARBA" id="ARBA00000085"/>
    </source>
</evidence>
<dbReference type="Gene3D" id="1.25.40.10">
    <property type="entry name" value="Tetratricopeptide repeat domain"/>
    <property type="match status" value="2"/>
</dbReference>
<dbReference type="STRING" id="1524460.IX84_20840"/>
<evidence type="ECO:0000256" key="6">
    <source>
        <dbReference type="ARBA" id="ARBA00022777"/>
    </source>
</evidence>
<dbReference type="SUPFAM" id="SSF48452">
    <property type="entry name" value="TPR-like"/>
    <property type="match status" value="2"/>
</dbReference>
<dbReference type="PANTHER" id="PTHR41523">
    <property type="entry name" value="TWO-COMPONENT SYSTEM SENSOR PROTEIN"/>
    <property type="match status" value="1"/>
</dbReference>
<keyword evidence="9" id="KW-0812">Transmembrane</keyword>
<keyword evidence="4" id="KW-0808">Transferase</keyword>
<keyword evidence="7" id="KW-0067">ATP-binding</keyword>
<dbReference type="PANTHER" id="PTHR41523:SF8">
    <property type="entry name" value="ETHYLENE RESPONSE SENSOR PROTEIN"/>
    <property type="match status" value="1"/>
</dbReference>
<dbReference type="SUPFAM" id="SSF55874">
    <property type="entry name" value="ATPase domain of HSP90 chaperone/DNA topoisomerase II/histidine kinase"/>
    <property type="match status" value="1"/>
</dbReference>
<keyword evidence="9" id="KW-0472">Membrane</keyword>
<dbReference type="GO" id="GO:0005524">
    <property type="term" value="F:ATP binding"/>
    <property type="evidence" value="ECO:0007669"/>
    <property type="project" value="UniProtKB-KW"/>
</dbReference>
<organism evidence="11 12">
    <name type="scientific">Phaeodactylibacter xiamenensis</name>
    <dbReference type="NCBI Taxonomy" id="1524460"/>
    <lineage>
        <taxon>Bacteria</taxon>
        <taxon>Pseudomonadati</taxon>
        <taxon>Bacteroidota</taxon>
        <taxon>Saprospiria</taxon>
        <taxon>Saprospirales</taxon>
        <taxon>Haliscomenobacteraceae</taxon>
        <taxon>Phaeodactylibacter</taxon>
    </lineage>
</organism>
<evidence type="ECO:0000256" key="5">
    <source>
        <dbReference type="ARBA" id="ARBA00022741"/>
    </source>
</evidence>
<evidence type="ECO:0000256" key="9">
    <source>
        <dbReference type="SAM" id="Phobius"/>
    </source>
</evidence>
<dbReference type="EC" id="2.7.13.3" evidence="2"/>
<dbReference type="InterPro" id="IPR011495">
    <property type="entry name" value="Sig_transdc_His_kin_sub2_dim/P"/>
</dbReference>
<dbReference type="OrthoDB" id="9767435at2"/>
<dbReference type="InterPro" id="IPR036890">
    <property type="entry name" value="HATPase_C_sf"/>
</dbReference>
<comment type="caution">
    <text evidence="11">The sequence shown here is derived from an EMBL/GenBank/DDBJ whole genome shotgun (WGS) entry which is preliminary data.</text>
</comment>
<proteinExistence type="predicted"/>
<evidence type="ECO:0000256" key="4">
    <source>
        <dbReference type="ARBA" id="ARBA00022679"/>
    </source>
</evidence>
<dbReference type="GO" id="GO:0004673">
    <property type="term" value="F:protein histidine kinase activity"/>
    <property type="evidence" value="ECO:0007669"/>
    <property type="project" value="UniProtKB-EC"/>
</dbReference>
<dbReference type="EMBL" id="JPOS01000077">
    <property type="protein sequence ID" value="KGE86598.1"/>
    <property type="molecule type" value="Genomic_DNA"/>
</dbReference>
<comment type="catalytic activity">
    <reaction evidence="1">
        <text>ATP + protein L-histidine = ADP + protein N-phospho-L-histidine.</text>
        <dbReference type="EC" id="2.7.13.3"/>
    </reaction>
</comment>
<evidence type="ECO:0000313" key="12">
    <source>
        <dbReference type="Proteomes" id="UP000029736"/>
    </source>
</evidence>
<dbReference type="AlphaFoldDB" id="A0A098S434"/>
<dbReference type="Pfam" id="PF07568">
    <property type="entry name" value="HisKA_2"/>
    <property type="match status" value="1"/>
</dbReference>
<dbReference type="InterPro" id="IPR019734">
    <property type="entry name" value="TPR_rpt"/>
</dbReference>
<dbReference type="Proteomes" id="UP000029736">
    <property type="component" value="Unassembled WGS sequence"/>
</dbReference>
<evidence type="ECO:0000256" key="3">
    <source>
        <dbReference type="ARBA" id="ARBA00022553"/>
    </source>
</evidence>
<feature type="domain" description="Signal transduction histidine kinase subgroup 2 dimerisation and phosphoacceptor" evidence="10">
    <location>
        <begin position="431"/>
        <end position="504"/>
    </location>
</feature>
<evidence type="ECO:0000313" key="11">
    <source>
        <dbReference type="EMBL" id="KGE86598.1"/>
    </source>
</evidence>
<protein>
    <recommendedName>
        <fullName evidence="2">histidine kinase</fullName>
        <ecNumber evidence="2">2.7.13.3</ecNumber>
    </recommendedName>
</protein>
<accession>A0A098S434</accession>
<dbReference type="Gene3D" id="3.30.450.20">
    <property type="entry name" value="PAS domain"/>
    <property type="match status" value="1"/>
</dbReference>
<dbReference type="RefSeq" id="WP_044224806.1">
    <property type="nucleotide sequence ID" value="NZ_JBKAGJ010000025.1"/>
</dbReference>
<dbReference type="Pfam" id="PF13424">
    <property type="entry name" value="TPR_12"/>
    <property type="match status" value="1"/>
</dbReference>
<reference evidence="11 12" key="1">
    <citation type="journal article" date="2014" name="Int. J. Syst. Evol. Microbiol.">
        <title>Phaeodactylibacter xiamenensis gen. nov., sp. nov., a member of the family Saprospiraceae isolated from the marine alga Phaeodactylum tricornutum.</title>
        <authorList>
            <person name="Chen Z.Jr."/>
            <person name="Lei X."/>
            <person name="Lai Q."/>
            <person name="Li Y."/>
            <person name="Zhang B."/>
            <person name="Zhang J."/>
            <person name="Zhang H."/>
            <person name="Yang L."/>
            <person name="Zheng W."/>
            <person name="Tian Y."/>
            <person name="Yu Z."/>
            <person name="Xu H.Jr."/>
            <person name="Zheng T."/>
        </authorList>
    </citation>
    <scope>NUCLEOTIDE SEQUENCE [LARGE SCALE GENOMIC DNA]</scope>
    <source>
        <strain evidence="11 12">KD52</strain>
    </source>
</reference>
<dbReference type="Pfam" id="PF13181">
    <property type="entry name" value="TPR_8"/>
    <property type="match status" value="2"/>
</dbReference>